<dbReference type="SUPFAM" id="SSF56300">
    <property type="entry name" value="Metallo-dependent phosphatases"/>
    <property type="match status" value="1"/>
</dbReference>
<sequence length="322" mass="36709">MVYFTLYLLLLQGLIKINFLGDFMPAHRVIPVIEKNPSYIFERTEKFLKNADFNVVNLECPITDTGTPCEDKKFVFKLPSEYSFILKEGAINIVTLSNNHIMDYGIEGLMSTLQILNKNGIKYTGAGQNVNDARKPAIVEKDSVKIGILAYSATFPRAYWATEKKPGTVFPYRSKVKEDIRDLREIVDFLVVSFHWGAELLDTPKTYQKVLAKFAIDNGADLVIGHHPHVIQWPEIYKGKLIFYSLGNFIFGSYSDNSSGAILNLTIDGDELIYKIYPLETRFSYSQFSPYPRSLESDELPESLIGYLDSKENCLIIRLKRN</sequence>
<gene>
    <name evidence="3" type="ORF">ENL41_03270</name>
</gene>
<protein>
    <submittedName>
        <fullName evidence="3">CapA family protein</fullName>
    </submittedName>
</protein>
<dbReference type="Pfam" id="PF09587">
    <property type="entry name" value="PGA_cap"/>
    <property type="match status" value="1"/>
</dbReference>
<feature type="domain" description="Capsule synthesis protein CapA" evidence="2">
    <location>
        <begin position="16"/>
        <end position="253"/>
    </location>
</feature>
<evidence type="ECO:0000313" key="3">
    <source>
        <dbReference type="EMBL" id="HHF58425.1"/>
    </source>
</evidence>
<dbReference type="InterPro" id="IPR029052">
    <property type="entry name" value="Metallo-depent_PP-like"/>
</dbReference>
<dbReference type="PANTHER" id="PTHR33393:SF12">
    <property type="entry name" value="CAPSULE BIOSYNTHESIS PROTEIN CAPA"/>
    <property type="match status" value="1"/>
</dbReference>
<comment type="caution">
    <text evidence="3">The sequence shown here is derived from an EMBL/GenBank/DDBJ whole genome shotgun (WGS) entry which is preliminary data.</text>
</comment>
<reference evidence="3" key="1">
    <citation type="journal article" date="2020" name="mSystems">
        <title>Genome- and Community-Level Interaction Insights into Carbon Utilization and Element Cycling Functions of Hydrothermarchaeota in Hydrothermal Sediment.</title>
        <authorList>
            <person name="Zhou Z."/>
            <person name="Liu Y."/>
            <person name="Xu W."/>
            <person name="Pan J."/>
            <person name="Luo Z.H."/>
            <person name="Li M."/>
        </authorList>
    </citation>
    <scope>NUCLEOTIDE SEQUENCE [LARGE SCALE GENOMIC DNA]</scope>
    <source>
        <strain evidence="3">HyVt-94</strain>
    </source>
</reference>
<dbReference type="PANTHER" id="PTHR33393">
    <property type="entry name" value="POLYGLUTAMINE SYNTHESIS ACCESSORY PROTEIN RV0574C-RELATED"/>
    <property type="match status" value="1"/>
</dbReference>
<name>A0A7C5I4W1_UNCW3</name>
<dbReference type="AlphaFoldDB" id="A0A7C5I4W1"/>
<accession>A0A7C5I4W1</accession>
<evidence type="ECO:0000256" key="1">
    <source>
        <dbReference type="ARBA" id="ARBA00005662"/>
    </source>
</evidence>
<proteinExistence type="inferred from homology"/>
<dbReference type="CDD" id="cd07381">
    <property type="entry name" value="MPP_CapA"/>
    <property type="match status" value="1"/>
</dbReference>
<comment type="similarity">
    <text evidence="1">Belongs to the CapA family.</text>
</comment>
<dbReference type="EMBL" id="DRTV01000232">
    <property type="protein sequence ID" value="HHF58425.1"/>
    <property type="molecule type" value="Genomic_DNA"/>
</dbReference>
<dbReference type="Gene3D" id="3.60.21.10">
    <property type="match status" value="1"/>
</dbReference>
<dbReference type="InterPro" id="IPR019079">
    <property type="entry name" value="Capsule_synth_CapA"/>
</dbReference>
<dbReference type="Proteomes" id="UP000886014">
    <property type="component" value="Unassembled WGS sequence"/>
</dbReference>
<dbReference type="InterPro" id="IPR052169">
    <property type="entry name" value="CW_Biosynth-Accessory"/>
</dbReference>
<dbReference type="SMART" id="SM00854">
    <property type="entry name" value="PGA_cap"/>
    <property type="match status" value="1"/>
</dbReference>
<organism evidence="3">
    <name type="scientific">candidate division WOR-3 bacterium</name>
    <dbReference type="NCBI Taxonomy" id="2052148"/>
    <lineage>
        <taxon>Bacteria</taxon>
        <taxon>Bacteria division WOR-3</taxon>
    </lineage>
</organism>
<evidence type="ECO:0000259" key="2">
    <source>
        <dbReference type="SMART" id="SM00854"/>
    </source>
</evidence>